<dbReference type="Gene3D" id="2.60.40.10">
    <property type="entry name" value="Immunoglobulins"/>
    <property type="match status" value="1"/>
</dbReference>
<keyword evidence="3" id="KW-0732">Signal</keyword>
<keyword evidence="2" id="KW-0472">Membrane</keyword>
<evidence type="ECO:0000313" key="4">
    <source>
        <dbReference type="EMBL" id="TDR82781.1"/>
    </source>
</evidence>
<evidence type="ECO:0000256" key="1">
    <source>
        <dbReference type="SAM" id="MobiDB-lite"/>
    </source>
</evidence>
<feature type="compositionally biased region" description="Low complexity" evidence="1">
    <location>
        <begin position="203"/>
        <end position="212"/>
    </location>
</feature>
<dbReference type="InterPro" id="IPR013783">
    <property type="entry name" value="Ig-like_fold"/>
</dbReference>
<dbReference type="Proteomes" id="UP000295611">
    <property type="component" value="Unassembled WGS sequence"/>
</dbReference>
<dbReference type="Pfam" id="PF05345">
    <property type="entry name" value="He_PIG"/>
    <property type="match status" value="1"/>
</dbReference>
<organism evidence="4 5">
    <name type="scientific">Paludibacterium purpuratum</name>
    <dbReference type="NCBI Taxonomy" id="1144873"/>
    <lineage>
        <taxon>Bacteria</taxon>
        <taxon>Pseudomonadati</taxon>
        <taxon>Pseudomonadota</taxon>
        <taxon>Betaproteobacteria</taxon>
        <taxon>Neisseriales</taxon>
        <taxon>Chromobacteriaceae</taxon>
        <taxon>Paludibacterium</taxon>
    </lineage>
</organism>
<feature type="signal peptide" evidence="3">
    <location>
        <begin position="1"/>
        <end position="24"/>
    </location>
</feature>
<keyword evidence="2" id="KW-0812">Transmembrane</keyword>
<accession>A0A4R7BCU0</accession>
<feature type="transmembrane region" description="Helical" evidence="2">
    <location>
        <begin position="749"/>
        <end position="768"/>
    </location>
</feature>
<name>A0A4R7BCU0_9NEIS</name>
<feature type="region of interest" description="Disordered" evidence="1">
    <location>
        <begin position="201"/>
        <end position="239"/>
    </location>
</feature>
<feature type="chain" id="PRO_5020827463" evidence="3">
    <location>
        <begin position="25"/>
        <end position="842"/>
    </location>
</feature>
<evidence type="ECO:0000313" key="5">
    <source>
        <dbReference type="Proteomes" id="UP000295611"/>
    </source>
</evidence>
<keyword evidence="5" id="KW-1185">Reference proteome</keyword>
<sequence length="842" mass="90682">MSAGRMRQWALVLAGCLALSPAWSAPASAPTAALALAPSACLPGDAQLPGDPNCPGGIEALSLHRTALVALPAAKSGHPYLYRFQPSGGLPPYRFLEIGSGLPAGLSLSADGRVVGNTVQTGSWRFTLELRDQGDQVLRQRFTLRVIGPTVPKPAPEPKTIVDVPGERAQQPLPIADEIVTYLLGAEAISAIAPDAVPPAPVPDASAPAPAATAKKSNASQPRMPTALPPGLSSLDPDRPLPEDLDMLPPIALKPDAVPAKSAAKAPPVNYSVLSAGAAKQLQRLLLPLVGVEYLNRGLLLAALDDRVCRYAQALTRQAALDSRQAAPSDGQWRARCAEAWQTPVNHALLRADGRIAWQDLPLWLMPPPVRERLAAQAALHHAPYSTTAPIWQGSGCNCLLSARDGEVFGFFPGWHDPKLGLKVNFGLYEHIVTLAQPIDDDGHVALPQPSAEQLAFFDAANRFRTQLDLTLYRGDWRFLARLSPDELRARADRAASEARRLIDTPLARYFRRWQDKLPGMGGGQTLGDGLVLYLDQTPAVGSTDYSKFELFRDRLIRALIAELRQGERQYTLSLMIDGTDLLPRALLAGTSADAAPPGRWTVAQLADYLKLAEDPPPGDSASLPRNPYQSASKLSLKLLLMLPEPSSVSKKALRQYIDTVPALAGGQRVRFLRHILPLVSLGSTDAAQFNDDMLYFNDNFGGAALWPRPITLDAQSRQLDKSVRASILGGEPTENPVCDQVCNWRWEVRAVFALLALIAVVSLLLYLTSCRIRALGRPYQLYLLLAAIAPLLFGGLLLGCDPDLNTGTGAGKLSNILLIVVLVAVILSLLIPLLQPKVEKP</sequence>
<proteinExistence type="predicted"/>
<feature type="transmembrane region" description="Helical" evidence="2">
    <location>
        <begin position="780"/>
        <end position="799"/>
    </location>
</feature>
<keyword evidence="2" id="KW-1133">Transmembrane helix</keyword>
<reference evidence="4 5" key="1">
    <citation type="submission" date="2019-03" db="EMBL/GenBank/DDBJ databases">
        <title>Genomic Encyclopedia of Type Strains, Phase III (KMG-III): the genomes of soil and plant-associated and newly described type strains.</title>
        <authorList>
            <person name="Whitman W."/>
        </authorList>
    </citation>
    <scope>NUCLEOTIDE SEQUENCE [LARGE SCALE GENOMIC DNA]</scope>
    <source>
        <strain evidence="4 5">CECT 8976</strain>
    </source>
</reference>
<feature type="transmembrane region" description="Helical" evidence="2">
    <location>
        <begin position="814"/>
        <end position="835"/>
    </location>
</feature>
<dbReference type="AlphaFoldDB" id="A0A4R7BCU0"/>
<dbReference type="OrthoDB" id="8540209at2"/>
<dbReference type="EMBL" id="SNZP01000001">
    <property type="protein sequence ID" value="TDR82781.1"/>
    <property type="molecule type" value="Genomic_DNA"/>
</dbReference>
<comment type="caution">
    <text evidence="4">The sequence shown here is derived from an EMBL/GenBank/DDBJ whole genome shotgun (WGS) entry which is preliminary data.</text>
</comment>
<gene>
    <name evidence="4" type="ORF">DFP86_101170</name>
</gene>
<evidence type="ECO:0000256" key="3">
    <source>
        <dbReference type="SAM" id="SignalP"/>
    </source>
</evidence>
<evidence type="ECO:0000256" key="2">
    <source>
        <dbReference type="SAM" id="Phobius"/>
    </source>
</evidence>
<protein>
    <submittedName>
        <fullName evidence="4">Uncharacterized protein</fullName>
    </submittedName>
</protein>
<dbReference type="RefSeq" id="WP_133678107.1">
    <property type="nucleotide sequence ID" value="NZ_SNZP01000001.1"/>
</dbReference>